<evidence type="ECO:0000313" key="2">
    <source>
        <dbReference type="EMBL" id="TEB28316.1"/>
    </source>
</evidence>
<accession>A0A4Y7T2D7</accession>
<dbReference type="Proteomes" id="UP000298030">
    <property type="component" value="Unassembled WGS sequence"/>
</dbReference>
<organism evidence="2 3">
    <name type="scientific">Coprinellus micaceus</name>
    <name type="common">Glistening ink-cap mushroom</name>
    <name type="synonym">Coprinus micaceus</name>
    <dbReference type="NCBI Taxonomy" id="71717"/>
    <lineage>
        <taxon>Eukaryota</taxon>
        <taxon>Fungi</taxon>
        <taxon>Dikarya</taxon>
        <taxon>Basidiomycota</taxon>
        <taxon>Agaricomycotina</taxon>
        <taxon>Agaricomycetes</taxon>
        <taxon>Agaricomycetidae</taxon>
        <taxon>Agaricales</taxon>
        <taxon>Agaricineae</taxon>
        <taxon>Psathyrellaceae</taxon>
        <taxon>Coprinellus</taxon>
    </lineage>
</organism>
<feature type="compositionally biased region" description="Basic and acidic residues" evidence="1">
    <location>
        <begin position="41"/>
        <end position="55"/>
    </location>
</feature>
<name>A0A4Y7T2D7_COPMI</name>
<protein>
    <submittedName>
        <fullName evidence="2">Uncharacterized protein</fullName>
    </submittedName>
</protein>
<gene>
    <name evidence="2" type="ORF">FA13DRAFT_804257</name>
</gene>
<keyword evidence="3" id="KW-1185">Reference proteome</keyword>
<evidence type="ECO:0000313" key="3">
    <source>
        <dbReference type="Proteomes" id="UP000298030"/>
    </source>
</evidence>
<reference evidence="2 3" key="1">
    <citation type="journal article" date="2019" name="Nat. Ecol. Evol.">
        <title>Megaphylogeny resolves global patterns of mushroom evolution.</title>
        <authorList>
            <person name="Varga T."/>
            <person name="Krizsan K."/>
            <person name="Foldi C."/>
            <person name="Dima B."/>
            <person name="Sanchez-Garcia M."/>
            <person name="Sanchez-Ramirez S."/>
            <person name="Szollosi G.J."/>
            <person name="Szarkandi J.G."/>
            <person name="Papp V."/>
            <person name="Albert L."/>
            <person name="Andreopoulos W."/>
            <person name="Angelini C."/>
            <person name="Antonin V."/>
            <person name="Barry K.W."/>
            <person name="Bougher N.L."/>
            <person name="Buchanan P."/>
            <person name="Buyck B."/>
            <person name="Bense V."/>
            <person name="Catcheside P."/>
            <person name="Chovatia M."/>
            <person name="Cooper J."/>
            <person name="Damon W."/>
            <person name="Desjardin D."/>
            <person name="Finy P."/>
            <person name="Geml J."/>
            <person name="Haridas S."/>
            <person name="Hughes K."/>
            <person name="Justo A."/>
            <person name="Karasinski D."/>
            <person name="Kautmanova I."/>
            <person name="Kiss B."/>
            <person name="Kocsube S."/>
            <person name="Kotiranta H."/>
            <person name="LaButti K.M."/>
            <person name="Lechner B.E."/>
            <person name="Liimatainen K."/>
            <person name="Lipzen A."/>
            <person name="Lukacs Z."/>
            <person name="Mihaltcheva S."/>
            <person name="Morgado L.N."/>
            <person name="Niskanen T."/>
            <person name="Noordeloos M.E."/>
            <person name="Ohm R.A."/>
            <person name="Ortiz-Santana B."/>
            <person name="Ovrebo C."/>
            <person name="Racz N."/>
            <person name="Riley R."/>
            <person name="Savchenko A."/>
            <person name="Shiryaev A."/>
            <person name="Soop K."/>
            <person name="Spirin V."/>
            <person name="Szebenyi C."/>
            <person name="Tomsovsky M."/>
            <person name="Tulloss R.E."/>
            <person name="Uehling J."/>
            <person name="Grigoriev I.V."/>
            <person name="Vagvolgyi C."/>
            <person name="Papp T."/>
            <person name="Martin F.M."/>
            <person name="Miettinen O."/>
            <person name="Hibbett D.S."/>
            <person name="Nagy L.G."/>
        </authorList>
    </citation>
    <scope>NUCLEOTIDE SEQUENCE [LARGE SCALE GENOMIC DNA]</scope>
    <source>
        <strain evidence="2 3">FP101781</strain>
    </source>
</reference>
<dbReference type="EMBL" id="QPFP01000033">
    <property type="protein sequence ID" value="TEB28316.1"/>
    <property type="molecule type" value="Genomic_DNA"/>
</dbReference>
<proteinExistence type="predicted"/>
<evidence type="ECO:0000256" key="1">
    <source>
        <dbReference type="SAM" id="MobiDB-lite"/>
    </source>
</evidence>
<comment type="caution">
    <text evidence="2">The sequence shown here is derived from an EMBL/GenBank/DDBJ whole genome shotgun (WGS) entry which is preliminary data.</text>
</comment>
<sequence length="175" mass="19323">MTLVPARVSQHDVFIFGHKDLLRVGYAWLPGRHYLTTEGEENTKPRDEGIGEPSRESAGLEARLERLPASKPRRVNGVRGPRGIVLPGLFWMDCSASFLQFCSLLRSRSTSFVLEPSFVSLTRPLLISFFCFVPSSSSPFLPIFILSLPLIISLLGAGMHPHVVPGRLDAQAIPV</sequence>
<feature type="region of interest" description="Disordered" evidence="1">
    <location>
        <begin position="38"/>
        <end position="58"/>
    </location>
</feature>
<dbReference type="AlphaFoldDB" id="A0A4Y7T2D7"/>